<accession>A0A7V5XHD9</accession>
<dbReference type="InterPro" id="IPR006068">
    <property type="entry name" value="ATPase_P-typ_cation-transptr_C"/>
</dbReference>
<dbReference type="GO" id="GO:0005886">
    <property type="term" value="C:plasma membrane"/>
    <property type="evidence" value="ECO:0007669"/>
    <property type="project" value="UniProtKB-SubCell"/>
</dbReference>
<dbReference type="Pfam" id="PF00689">
    <property type="entry name" value="Cation_ATPase_C"/>
    <property type="match status" value="1"/>
</dbReference>
<dbReference type="GO" id="GO:0016887">
    <property type="term" value="F:ATP hydrolysis activity"/>
    <property type="evidence" value="ECO:0007669"/>
    <property type="project" value="InterPro"/>
</dbReference>
<evidence type="ECO:0000256" key="3">
    <source>
        <dbReference type="ARBA" id="ARBA00022692"/>
    </source>
</evidence>
<keyword evidence="2" id="KW-1003">Cell membrane</keyword>
<evidence type="ECO:0000256" key="4">
    <source>
        <dbReference type="ARBA" id="ARBA00022989"/>
    </source>
</evidence>
<dbReference type="PRINTS" id="PR00120">
    <property type="entry name" value="HATPASE"/>
</dbReference>
<dbReference type="SUPFAM" id="SSF81665">
    <property type="entry name" value="Calcium ATPase, transmembrane domain M"/>
    <property type="match status" value="1"/>
</dbReference>
<evidence type="ECO:0000256" key="2">
    <source>
        <dbReference type="ARBA" id="ARBA00022475"/>
    </source>
</evidence>
<dbReference type="PANTHER" id="PTHR43294">
    <property type="entry name" value="SODIUM/POTASSIUM-TRANSPORTING ATPASE SUBUNIT ALPHA"/>
    <property type="match status" value="1"/>
</dbReference>
<evidence type="ECO:0000256" key="1">
    <source>
        <dbReference type="ARBA" id="ARBA00004651"/>
    </source>
</evidence>
<keyword evidence="4 6" id="KW-1133">Transmembrane helix</keyword>
<dbReference type="GO" id="GO:0005524">
    <property type="term" value="F:ATP binding"/>
    <property type="evidence" value="ECO:0007669"/>
    <property type="project" value="InterPro"/>
</dbReference>
<dbReference type="Gene3D" id="3.40.50.1000">
    <property type="entry name" value="HAD superfamily/HAD-like"/>
    <property type="match status" value="1"/>
</dbReference>
<name>A0A7V5XHD9_9BACT</name>
<keyword evidence="3 6" id="KW-0812">Transmembrane</keyword>
<dbReference type="PANTHER" id="PTHR43294:SF21">
    <property type="entry name" value="CATION TRANSPORTING ATPASE"/>
    <property type="match status" value="1"/>
</dbReference>
<evidence type="ECO:0000256" key="5">
    <source>
        <dbReference type="ARBA" id="ARBA00023136"/>
    </source>
</evidence>
<feature type="transmembrane region" description="Helical" evidence="6">
    <location>
        <begin position="265"/>
        <end position="290"/>
    </location>
</feature>
<dbReference type="InterPro" id="IPR036412">
    <property type="entry name" value="HAD-like_sf"/>
</dbReference>
<proteinExistence type="predicted"/>
<protein>
    <submittedName>
        <fullName evidence="8">HAD family hydrolase</fullName>
    </submittedName>
</protein>
<dbReference type="NCBIfam" id="TIGR01494">
    <property type="entry name" value="ATPase_P-type"/>
    <property type="match status" value="1"/>
</dbReference>
<feature type="transmembrane region" description="Helical" evidence="6">
    <location>
        <begin position="437"/>
        <end position="457"/>
    </location>
</feature>
<dbReference type="InterPro" id="IPR050510">
    <property type="entry name" value="Cation_transp_ATPase_P-type"/>
</dbReference>
<feature type="transmembrane region" description="Helical" evidence="6">
    <location>
        <begin position="338"/>
        <end position="359"/>
    </location>
</feature>
<reference evidence="8" key="1">
    <citation type="journal article" date="2020" name="mSystems">
        <title>Genome- and Community-Level Interaction Insights into Carbon Utilization and Element Cycling Functions of Hydrothermarchaeota in Hydrothermal Sediment.</title>
        <authorList>
            <person name="Zhou Z."/>
            <person name="Liu Y."/>
            <person name="Xu W."/>
            <person name="Pan J."/>
            <person name="Luo Z.H."/>
            <person name="Li M."/>
        </authorList>
    </citation>
    <scope>NUCLEOTIDE SEQUENCE [LARGE SCALE GENOMIC DNA]</scope>
    <source>
        <strain evidence="8">SpSt-106</strain>
    </source>
</reference>
<dbReference type="GO" id="GO:1902600">
    <property type="term" value="P:proton transmembrane transport"/>
    <property type="evidence" value="ECO:0007669"/>
    <property type="project" value="TreeGrafter"/>
</dbReference>
<dbReference type="Gene3D" id="3.40.1110.10">
    <property type="entry name" value="Calcium-transporting ATPase, cytoplasmic domain N"/>
    <property type="match status" value="1"/>
</dbReference>
<evidence type="ECO:0000313" key="8">
    <source>
        <dbReference type="EMBL" id="HHQ16512.1"/>
    </source>
</evidence>
<comment type="caution">
    <text evidence="8">The sequence shown here is derived from an EMBL/GenBank/DDBJ whole genome shotgun (WGS) entry which is preliminary data.</text>
</comment>
<keyword evidence="5 6" id="KW-0472">Membrane</keyword>
<keyword evidence="8" id="KW-0378">Hydrolase</keyword>
<dbReference type="PRINTS" id="PR00119">
    <property type="entry name" value="CATATPASE"/>
</dbReference>
<dbReference type="EMBL" id="DRWR01000113">
    <property type="protein sequence ID" value="HHQ16512.1"/>
    <property type="molecule type" value="Genomic_DNA"/>
</dbReference>
<comment type="subcellular location">
    <subcellularLocation>
        <location evidence="1">Cell membrane</location>
        <topology evidence="1">Multi-pass membrane protein</topology>
    </subcellularLocation>
</comment>
<dbReference type="InterPro" id="IPR023299">
    <property type="entry name" value="ATPase_P-typ_cyto_dom_N"/>
</dbReference>
<evidence type="ECO:0000256" key="6">
    <source>
        <dbReference type="SAM" id="Phobius"/>
    </source>
</evidence>
<feature type="transmembrane region" description="Helical" evidence="6">
    <location>
        <begin position="405"/>
        <end position="425"/>
    </location>
</feature>
<dbReference type="InterPro" id="IPR001757">
    <property type="entry name" value="P_typ_ATPase"/>
</dbReference>
<dbReference type="Pfam" id="PF13246">
    <property type="entry name" value="Cation_ATPase"/>
    <property type="match status" value="1"/>
</dbReference>
<dbReference type="Gene3D" id="1.20.1110.10">
    <property type="entry name" value="Calcium-transporting ATPase, transmembrane domain"/>
    <property type="match status" value="1"/>
</dbReference>
<evidence type="ECO:0000259" key="7">
    <source>
        <dbReference type="Pfam" id="PF00689"/>
    </source>
</evidence>
<dbReference type="Pfam" id="PF08282">
    <property type="entry name" value="Hydrolase_3"/>
    <property type="match status" value="1"/>
</dbReference>
<sequence>MERFSEIPFSSDAKYMATLHINEESGRPIAYVKGAPDRIIEFCSYVLMNGKPVELNDSLRKEIEKTIEDFASKALRVMAGAYKEFENKGKLERSDVEEGLIFAGLWGMIDPPREESIEAVKNAKEAGVKPVMITGDHAVTALAIAKKVGIIDNGKVITGKEIDEMENPALAKAALKYGVFARVTPAHKLKILKSLKEQGHIVAMTGDGVNDAPALKGADIGIAMGIAGTEVAKEASDMILLDDNFATIVKAIEEGRRIYDNLRRVVFYLISTNLGEILTFMTALTLGLGLPLTPVMVLWVNLITDGACTIPLGVEPAHKDILKRPPRDPKEFIINRVVLVRMALLTPIMAAGTLGLFWFTKQSGSLEYARTVAFTTLAAFQWFQALNARSTFNSIFSVGLFTNRWVLLGIGIAIILQIGVVYTSIGQMLFGTTSLTIENWLLIILVASSIWVADELYKLMGIYKLFAKSVKG</sequence>
<feature type="domain" description="Cation-transporting P-type ATPase C-terminal" evidence="7">
    <location>
        <begin position="290"/>
        <end position="459"/>
    </location>
</feature>
<dbReference type="InterPro" id="IPR023298">
    <property type="entry name" value="ATPase_P-typ_TM_dom_sf"/>
</dbReference>
<gene>
    <name evidence="8" type="ORF">ENM15_06850</name>
</gene>
<dbReference type="FunFam" id="3.40.50.1000:FF:000193">
    <property type="entry name" value="Plasma membrane calcium-transporting ATPase 2"/>
    <property type="match status" value="1"/>
</dbReference>
<dbReference type="InterPro" id="IPR023214">
    <property type="entry name" value="HAD_sf"/>
</dbReference>
<dbReference type="SUPFAM" id="SSF56784">
    <property type="entry name" value="HAD-like"/>
    <property type="match status" value="1"/>
</dbReference>
<dbReference type="GO" id="GO:0019829">
    <property type="term" value="F:ATPase-coupled monoatomic cation transmembrane transporter activity"/>
    <property type="evidence" value="ECO:0007669"/>
    <property type="project" value="TreeGrafter"/>
</dbReference>
<dbReference type="AlphaFoldDB" id="A0A7V5XHD9"/>
<organism evidence="8">
    <name type="scientific">Thermodesulfobacterium geofontis</name>
    <dbReference type="NCBI Taxonomy" id="1295609"/>
    <lineage>
        <taxon>Bacteria</taxon>
        <taxon>Pseudomonadati</taxon>
        <taxon>Thermodesulfobacteriota</taxon>
        <taxon>Thermodesulfobacteria</taxon>
        <taxon>Thermodesulfobacteriales</taxon>
        <taxon>Thermodesulfobacteriaceae</taxon>
        <taxon>Thermodesulfobacterium</taxon>
    </lineage>
</organism>